<keyword evidence="1" id="KW-0472">Membrane</keyword>
<feature type="transmembrane region" description="Helical" evidence="1">
    <location>
        <begin position="58"/>
        <end position="75"/>
    </location>
</feature>
<comment type="caution">
    <text evidence="2">The sequence shown here is derived from an EMBL/GenBank/DDBJ whole genome shotgun (WGS) entry which is preliminary data.</text>
</comment>
<proteinExistence type="predicted"/>
<gene>
    <name evidence="2" type="ORF">VP01_722g4</name>
</gene>
<organism evidence="2 3">
    <name type="scientific">Puccinia sorghi</name>
    <dbReference type="NCBI Taxonomy" id="27349"/>
    <lineage>
        <taxon>Eukaryota</taxon>
        <taxon>Fungi</taxon>
        <taxon>Dikarya</taxon>
        <taxon>Basidiomycota</taxon>
        <taxon>Pucciniomycotina</taxon>
        <taxon>Pucciniomycetes</taxon>
        <taxon>Pucciniales</taxon>
        <taxon>Pucciniaceae</taxon>
        <taxon>Puccinia</taxon>
    </lineage>
</organism>
<keyword evidence="1" id="KW-1133">Transmembrane helix</keyword>
<evidence type="ECO:0000313" key="2">
    <source>
        <dbReference type="EMBL" id="KNZ46473.1"/>
    </source>
</evidence>
<dbReference type="OrthoDB" id="3056932at2759"/>
<name>A0A0L6UD57_9BASI</name>
<sequence length="117" mass="13007">MYIVEENLSSESIEDNKQIEDIILDRGLNNRFFTSTRILDLPSSLGAAKNGKLSTSQLLALFVFIIPIAIPEMYIDIKSEKSTFAPISPSFDSKPLICSSVQICSLPENSSLFTWSD</sequence>
<keyword evidence="3" id="KW-1185">Reference proteome</keyword>
<keyword evidence="1" id="KW-0812">Transmembrane</keyword>
<dbReference type="EMBL" id="LAVV01012639">
    <property type="protein sequence ID" value="KNZ46473.1"/>
    <property type="molecule type" value="Genomic_DNA"/>
</dbReference>
<reference evidence="2 3" key="1">
    <citation type="submission" date="2015-08" db="EMBL/GenBank/DDBJ databases">
        <title>Next Generation Sequencing and Analysis of the Genome of Puccinia sorghi L Schw, the Causal Agent of Maize Common Rust.</title>
        <authorList>
            <person name="Rochi L."/>
            <person name="Burguener G."/>
            <person name="Darino M."/>
            <person name="Turjanski A."/>
            <person name="Kreff E."/>
            <person name="Dieguez M.J."/>
            <person name="Sacco F."/>
        </authorList>
    </citation>
    <scope>NUCLEOTIDE SEQUENCE [LARGE SCALE GENOMIC DNA]</scope>
    <source>
        <strain evidence="2 3">RO10H11247</strain>
    </source>
</reference>
<evidence type="ECO:0000256" key="1">
    <source>
        <dbReference type="SAM" id="Phobius"/>
    </source>
</evidence>
<protein>
    <submittedName>
        <fullName evidence="2">Uncharacterized protein</fullName>
    </submittedName>
</protein>
<accession>A0A0L6UD57</accession>
<dbReference type="Proteomes" id="UP000037035">
    <property type="component" value="Unassembled WGS sequence"/>
</dbReference>
<dbReference type="VEuPathDB" id="FungiDB:VP01_722g4"/>
<evidence type="ECO:0000313" key="3">
    <source>
        <dbReference type="Proteomes" id="UP000037035"/>
    </source>
</evidence>
<dbReference type="AlphaFoldDB" id="A0A0L6UD57"/>